<dbReference type="HAMAP" id="MF_00165">
    <property type="entry name" value="Thymidylate_kinase"/>
    <property type="match status" value="1"/>
</dbReference>
<dbReference type="GO" id="GO:0005829">
    <property type="term" value="C:cytosol"/>
    <property type="evidence" value="ECO:0007669"/>
    <property type="project" value="TreeGrafter"/>
</dbReference>
<dbReference type="PROSITE" id="PS01331">
    <property type="entry name" value="THYMIDYLATE_KINASE"/>
    <property type="match status" value="1"/>
</dbReference>
<evidence type="ECO:0000259" key="9">
    <source>
        <dbReference type="Pfam" id="PF02223"/>
    </source>
</evidence>
<dbReference type="FunFam" id="3.40.50.300:FF:000225">
    <property type="entry name" value="Thymidylate kinase"/>
    <property type="match status" value="1"/>
</dbReference>
<dbReference type="InterPro" id="IPR018094">
    <property type="entry name" value="Thymidylate_kinase"/>
</dbReference>
<feature type="domain" description="Thymidylate kinase-like" evidence="9">
    <location>
        <begin position="9"/>
        <end position="196"/>
    </location>
</feature>
<dbReference type="GO" id="GO:0005524">
    <property type="term" value="F:ATP binding"/>
    <property type="evidence" value="ECO:0007669"/>
    <property type="project" value="UniProtKB-KW"/>
</dbReference>
<reference evidence="10" key="1">
    <citation type="submission" date="2018-05" db="EMBL/GenBank/DDBJ databases">
        <authorList>
            <person name="Lanie J.A."/>
            <person name="Ng W.-L."/>
            <person name="Kazmierczak K.M."/>
            <person name="Andrzejewski T.M."/>
            <person name="Davidsen T.M."/>
            <person name="Wayne K.J."/>
            <person name="Tettelin H."/>
            <person name="Glass J.I."/>
            <person name="Rusch D."/>
            <person name="Podicherti R."/>
            <person name="Tsui H.-C.T."/>
            <person name="Winkler M.E."/>
        </authorList>
    </citation>
    <scope>NUCLEOTIDE SEQUENCE</scope>
</reference>
<dbReference type="SUPFAM" id="SSF52540">
    <property type="entry name" value="P-loop containing nucleoside triphosphate hydrolases"/>
    <property type="match status" value="1"/>
</dbReference>
<dbReference type="InterPro" id="IPR039430">
    <property type="entry name" value="Thymidylate_kin-like_dom"/>
</dbReference>
<evidence type="ECO:0000256" key="2">
    <source>
        <dbReference type="ARBA" id="ARBA00012980"/>
    </source>
</evidence>
<dbReference type="EC" id="2.7.4.9" evidence="2"/>
<evidence type="ECO:0000256" key="6">
    <source>
        <dbReference type="ARBA" id="ARBA00022777"/>
    </source>
</evidence>
<protein>
    <recommendedName>
        <fullName evidence="2">dTMP kinase</fullName>
        <ecNumber evidence="2">2.7.4.9</ecNumber>
    </recommendedName>
</protein>
<feature type="non-terminal residue" evidence="10">
    <location>
        <position position="1"/>
    </location>
</feature>
<dbReference type="AlphaFoldDB" id="A0A382C525"/>
<dbReference type="Pfam" id="PF02223">
    <property type="entry name" value="Thymidylate_kin"/>
    <property type="match status" value="1"/>
</dbReference>
<keyword evidence="5" id="KW-0547">Nucleotide-binding</keyword>
<sequence length="207" mass="23806">VLNKRFITFEGGEGSGKSTQIKILRNNLSKNQKVVITREPGGTKEAELIRKLLVKGKSSKWSGVTEVLLNFTARKHHVDKIVVPNLKNGKWVLCDRFTDSTIVYQGYGRDVNKSLIKNLNKFLINNLNPKLTFLLDIDPKVGLQRSKKRINNELRYENMPLSYHKKIRKAYLDIASKNKNRIKIIDASLDKDVISEIIWSFIQKELT</sequence>
<evidence type="ECO:0000313" key="10">
    <source>
        <dbReference type="EMBL" id="SVB20969.1"/>
    </source>
</evidence>
<dbReference type="Gene3D" id="3.40.50.300">
    <property type="entry name" value="P-loop containing nucleotide triphosphate hydrolases"/>
    <property type="match status" value="1"/>
</dbReference>
<keyword evidence="7" id="KW-0067">ATP-binding</keyword>
<evidence type="ECO:0000256" key="4">
    <source>
        <dbReference type="ARBA" id="ARBA00022727"/>
    </source>
</evidence>
<comment type="catalytic activity">
    <reaction evidence="8">
        <text>dTMP + ATP = dTDP + ADP</text>
        <dbReference type="Rhea" id="RHEA:13517"/>
        <dbReference type="ChEBI" id="CHEBI:30616"/>
        <dbReference type="ChEBI" id="CHEBI:58369"/>
        <dbReference type="ChEBI" id="CHEBI:63528"/>
        <dbReference type="ChEBI" id="CHEBI:456216"/>
        <dbReference type="EC" id="2.7.4.9"/>
    </reaction>
</comment>
<dbReference type="GO" id="GO:0006227">
    <property type="term" value="P:dUDP biosynthetic process"/>
    <property type="evidence" value="ECO:0007669"/>
    <property type="project" value="TreeGrafter"/>
</dbReference>
<dbReference type="InterPro" id="IPR027417">
    <property type="entry name" value="P-loop_NTPase"/>
</dbReference>
<evidence type="ECO:0000256" key="3">
    <source>
        <dbReference type="ARBA" id="ARBA00022679"/>
    </source>
</evidence>
<dbReference type="GO" id="GO:0004798">
    <property type="term" value="F:dTMP kinase activity"/>
    <property type="evidence" value="ECO:0007669"/>
    <property type="project" value="UniProtKB-EC"/>
</dbReference>
<dbReference type="InterPro" id="IPR018095">
    <property type="entry name" value="Thymidylate_kin_CS"/>
</dbReference>
<proteinExistence type="inferred from homology"/>
<evidence type="ECO:0000256" key="7">
    <source>
        <dbReference type="ARBA" id="ARBA00022840"/>
    </source>
</evidence>
<evidence type="ECO:0000256" key="8">
    <source>
        <dbReference type="ARBA" id="ARBA00048743"/>
    </source>
</evidence>
<dbReference type="EMBL" id="UINC01032770">
    <property type="protein sequence ID" value="SVB20969.1"/>
    <property type="molecule type" value="Genomic_DNA"/>
</dbReference>
<gene>
    <name evidence="10" type="ORF">METZ01_LOCUS173823</name>
</gene>
<comment type="similarity">
    <text evidence="1">Belongs to the thymidylate kinase family.</text>
</comment>
<dbReference type="PANTHER" id="PTHR10344:SF4">
    <property type="entry name" value="UMP-CMP KINASE 2, MITOCHONDRIAL"/>
    <property type="match status" value="1"/>
</dbReference>
<dbReference type="PANTHER" id="PTHR10344">
    <property type="entry name" value="THYMIDYLATE KINASE"/>
    <property type="match status" value="1"/>
</dbReference>
<keyword evidence="3" id="KW-0808">Transferase</keyword>
<keyword evidence="6" id="KW-0418">Kinase</keyword>
<dbReference type="NCBIfam" id="TIGR00041">
    <property type="entry name" value="DTMP_kinase"/>
    <property type="match status" value="1"/>
</dbReference>
<dbReference type="GO" id="GO:0006233">
    <property type="term" value="P:dTDP biosynthetic process"/>
    <property type="evidence" value="ECO:0007669"/>
    <property type="project" value="InterPro"/>
</dbReference>
<dbReference type="GO" id="GO:0006235">
    <property type="term" value="P:dTTP biosynthetic process"/>
    <property type="evidence" value="ECO:0007669"/>
    <property type="project" value="TreeGrafter"/>
</dbReference>
<accession>A0A382C525</accession>
<dbReference type="CDD" id="cd01672">
    <property type="entry name" value="TMPK"/>
    <property type="match status" value="1"/>
</dbReference>
<keyword evidence="4" id="KW-0545">Nucleotide biosynthesis</keyword>
<organism evidence="10">
    <name type="scientific">marine metagenome</name>
    <dbReference type="NCBI Taxonomy" id="408172"/>
    <lineage>
        <taxon>unclassified sequences</taxon>
        <taxon>metagenomes</taxon>
        <taxon>ecological metagenomes</taxon>
    </lineage>
</organism>
<evidence type="ECO:0000256" key="1">
    <source>
        <dbReference type="ARBA" id="ARBA00009776"/>
    </source>
</evidence>
<name>A0A382C525_9ZZZZ</name>
<evidence type="ECO:0000256" key="5">
    <source>
        <dbReference type="ARBA" id="ARBA00022741"/>
    </source>
</evidence>